<dbReference type="Proteomes" id="UP000515908">
    <property type="component" value="Chromosome 06"/>
</dbReference>
<dbReference type="EMBL" id="LR877150">
    <property type="protein sequence ID" value="CAD2216424.1"/>
    <property type="molecule type" value="Genomic_DNA"/>
</dbReference>
<reference evidence="8 9" key="1">
    <citation type="submission" date="2020-08" db="EMBL/GenBank/DDBJ databases">
        <authorList>
            <person name="Newling K."/>
            <person name="Davey J."/>
            <person name="Forrester S."/>
        </authorList>
    </citation>
    <scope>NUCLEOTIDE SEQUENCE [LARGE SCALE GENOMIC DNA]</scope>
    <source>
        <strain evidence="9">Crithidia deanei Carvalho (ATCC PRA-265)</strain>
    </source>
</reference>
<dbReference type="PANTHER" id="PTHR12968">
    <property type="entry name" value="B9 DOMAIN-CONTAINING"/>
    <property type="match status" value="1"/>
</dbReference>
<accession>S9WR83</accession>
<evidence type="ECO:0000313" key="8">
    <source>
        <dbReference type="EMBL" id="CAD2216424.1"/>
    </source>
</evidence>
<dbReference type="AlphaFoldDB" id="S9WR83"/>
<keyword evidence="9" id="KW-1185">Reference proteome</keyword>
<evidence type="ECO:0000256" key="1">
    <source>
        <dbReference type="ARBA" id="ARBA00004120"/>
    </source>
</evidence>
<keyword evidence="3" id="KW-0970">Cilium biogenesis/degradation</keyword>
<dbReference type="VEuPathDB" id="TriTrypDB:ADEAN_000388600"/>
<dbReference type="InterPro" id="IPR010796">
    <property type="entry name" value="C2_B9-type_dom"/>
</dbReference>
<evidence type="ECO:0000256" key="2">
    <source>
        <dbReference type="ARBA" id="ARBA00022490"/>
    </source>
</evidence>
<evidence type="ECO:0000256" key="7">
    <source>
        <dbReference type="ARBA" id="ARBA00039274"/>
    </source>
</evidence>
<keyword evidence="5" id="KW-0966">Cell projection</keyword>
<comment type="similarity">
    <text evidence="6">Belongs to the B9D family.</text>
</comment>
<dbReference type="PANTHER" id="PTHR12968:SF1">
    <property type="entry name" value="B9 DOMAIN-CONTAINING PROTEIN 1"/>
    <property type="match status" value="1"/>
</dbReference>
<keyword evidence="2" id="KW-0963">Cytoplasm</keyword>
<evidence type="ECO:0000313" key="9">
    <source>
        <dbReference type="Proteomes" id="UP000515908"/>
    </source>
</evidence>
<dbReference type="GO" id="GO:0060271">
    <property type="term" value="P:cilium assembly"/>
    <property type="evidence" value="ECO:0007669"/>
    <property type="project" value="TreeGrafter"/>
</dbReference>
<organism evidence="8 9">
    <name type="scientific">Angomonas deanei</name>
    <dbReference type="NCBI Taxonomy" id="59799"/>
    <lineage>
        <taxon>Eukaryota</taxon>
        <taxon>Discoba</taxon>
        <taxon>Euglenozoa</taxon>
        <taxon>Kinetoplastea</taxon>
        <taxon>Metakinetoplastina</taxon>
        <taxon>Trypanosomatida</taxon>
        <taxon>Trypanosomatidae</taxon>
        <taxon>Strigomonadinae</taxon>
        <taxon>Angomonas</taxon>
    </lineage>
</organism>
<evidence type="ECO:0000256" key="3">
    <source>
        <dbReference type="ARBA" id="ARBA00022794"/>
    </source>
</evidence>
<keyword evidence="4" id="KW-0206">Cytoskeleton</keyword>
<dbReference type="PROSITE" id="PS51381">
    <property type="entry name" value="C2_B9"/>
    <property type="match status" value="1"/>
</dbReference>
<evidence type="ECO:0000256" key="5">
    <source>
        <dbReference type="ARBA" id="ARBA00023273"/>
    </source>
</evidence>
<dbReference type="Pfam" id="PF07162">
    <property type="entry name" value="B9-C2"/>
    <property type="match status" value="1"/>
</dbReference>
<proteinExistence type="inferred from homology"/>
<sequence length="226" mass="24895">MTHNLAEDGKESKNGFQLLVHGVVEGAECTEVGTLFARTHLFFGPDWSFLTAGQSDYSDTDVLVSPTYSNNAEIVTQLSDRAQSPFATFNWSAPFEFALQSTNPSGWPQLVVTLHTVTNGNENRDPEDKTGNLLGSGESIIGYGRCFVPCTPGHHTKKIRMMQLENATRKHQFVSMLTREKPVLRDLSYLCKGEDRIVLTARSLAGSVTLSFSVMVNGLQNCGFEL</sequence>
<evidence type="ECO:0000256" key="4">
    <source>
        <dbReference type="ARBA" id="ARBA00023212"/>
    </source>
</evidence>
<evidence type="ECO:0000256" key="6">
    <source>
        <dbReference type="ARBA" id="ARBA00038411"/>
    </source>
</evidence>
<name>S9WR83_9TRYP</name>
<comment type="subcellular location">
    <subcellularLocation>
        <location evidence="1">Cytoplasm</location>
        <location evidence="1">Cytoskeleton</location>
        <location evidence="1">Cilium basal body</location>
    </subcellularLocation>
</comment>
<dbReference type="GO" id="GO:0036038">
    <property type="term" value="C:MKS complex"/>
    <property type="evidence" value="ECO:0007669"/>
    <property type="project" value="TreeGrafter"/>
</dbReference>
<gene>
    <name evidence="8" type="ORF">ADEAN_000388600</name>
</gene>
<dbReference type="OrthoDB" id="431939at2759"/>
<protein>
    <recommendedName>
        <fullName evidence="7">B9 domain-containing protein 1</fullName>
    </recommendedName>
</protein>